<keyword evidence="2" id="KW-0645">Protease</keyword>
<evidence type="ECO:0000259" key="4">
    <source>
        <dbReference type="Pfam" id="PF00082"/>
    </source>
</evidence>
<organism evidence="5 6">
    <name type="scientific">Byssothecium circinans</name>
    <dbReference type="NCBI Taxonomy" id="147558"/>
    <lineage>
        <taxon>Eukaryota</taxon>
        <taxon>Fungi</taxon>
        <taxon>Dikarya</taxon>
        <taxon>Ascomycota</taxon>
        <taxon>Pezizomycotina</taxon>
        <taxon>Dothideomycetes</taxon>
        <taxon>Pleosporomycetidae</taxon>
        <taxon>Pleosporales</taxon>
        <taxon>Massarineae</taxon>
        <taxon>Massarinaceae</taxon>
        <taxon>Byssothecium</taxon>
    </lineage>
</organism>
<proteinExistence type="inferred from homology"/>
<feature type="domain" description="Peptidase S8/S53" evidence="4">
    <location>
        <begin position="179"/>
        <end position="400"/>
    </location>
</feature>
<keyword evidence="3" id="KW-0378">Hydrolase</keyword>
<reference evidence="5" key="1">
    <citation type="journal article" date="2020" name="Stud. Mycol.">
        <title>101 Dothideomycetes genomes: a test case for predicting lifestyles and emergence of pathogens.</title>
        <authorList>
            <person name="Haridas S."/>
            <person name="Albert R."/>
            <person name="Binder M."/>
            <person name="Bloem J."/>
            <person name="Labutti K."/>
            <person name="Salamov A."/>
            <person name="Andreopoulos B."/>
            <person name="Baker S."/>
            <person name="Barry K."/>
            <person name="Bills G."/>
            <person name="Bluhm B."/>
            <person name="Cannon C."/>
            <person name="Castanera R."/>
            <person name="Culley D."/>
            <person name="Daum C."/>
            <person name="Ezra D."/>
            <person name="Gonzalez J."/>
            <person name="Henrissat B."/>
            <person name="Kuo A."/>
            <person name="Liang C."/>
            <person name="Lipzen A."/>
            <person name="Lutzoni F."/>
            <person name="Magnuson J."/>
            <person name="Mondo S."/>
            <person name="Nolan M."/>
            <person name="Ohm R."/>
            <person name="Pangilinan J."/>
            <person name="Park H.-J."/>
            <person name="Ramirez L."/>
            <person name="Alfaro M."/>
            <person name="Sun H."/>
            <person name="Tritt A."/>
            <person name="Yoshinaga Y."/>
            <person name="Zwiers L.-H."/>
            <person name="Turgeon B."/>
            <person name="Goodwin S."/>
            <person name="Spatafora J."/>
            <person name="Crous P."/>
            <person name="Grigoriev I."/>
        </authorList>
    </citation>
    <scope>NUCLEOTIDE SEQUENCE</scope>
    <source>
        <strain evidence="5">CBS 675.92</strain>
    </source>
</reference>
<dbReference type="GO" id="GO:0004252">
    <property type="term" value="F:serine-type endopeptidase activity"/>
    <property type="evidence" value="ECO:0007669"/>
    <property type="project" value="InterPro"/>
</dbReference>
<evidence type="ECO:0000256" key="1">
    <source>
        <dbReference type="ARBA" id="ARBA00011073"/>
    </source>
</evidence>
<keyword evidence="6" id="KW-1185">Reference proteome</keyword>
<dbReference type="GO" id="GO:0006508">
    <property type="term" value="P:proteolysis"/>
    <property type="evidence" value="ECO:0007669"/>
    <property type="project" value="UniProtKB-KW"/>
</dbReference>
<comment type="similarity">
    <text evidence="1">Belongs to the peptidase S8 family.</text>
</comment>
<evidence type="ECO:0000256" key="2">
    <source>
        <dbReference type="ARBA" id="ARBA00022670"/>
    </source>
</evidence>
<dbReference type="Proteomes" id="UP000800035">
    <property type="component" value="Unassembled WGS sequence"/>
</dbReference>
<name>A0A6A5U4F9_9PLEO</name>
<dbReference type="Pfam" id="PF00082">
    <property type="entry name" value="Peptidase_S8"/>
    <property type="match status" value="1"/>
</dbReference>
<dbReference type="EMBL" id="ML976984">
    <property type="protein sequence ID" value="KAF1959588.1"/>
    <property type="molecule type" value="Genomic_DNA"/>
</dbReference>
<evidence type="ECO:0000313" key="6">
    <source>
        <dbReference type="Proteomes" id="UP000800035"/>
    </source>
</evidence>
<evidence type="ECO:0000256" key="3">
    <source>
        <dbReference type="ARBA" id="ARBA00022825"/>
    </source>
</evidence>
<dbReference type="PANTHER" id="PTHR43806:SF58">
    <property type="entry name" value="ALKALINE PROTEASE 1-RELATED"/>
    <property type="match status" value="1"/>
</dbReference>
<dbReference type="Gene3D" id="3.40.50.200">
    <property type="entry name" value="Peptidase S8/S53 domain"/>
    <property type="match status" value="1"/>
</dbReference>
<keyword evidence="3" id="KW-0720">Serine protease</keyword>
<evidence type="ECO:0000313" key="5">
    <source>
        <dbReference type="EMBL" id="KAF1959588.1"/>
    </source>
</evidence>
<dbReference type="InterPro" id="IPR036852">
    <property type="entry name" value="Peptidase_S8/S53_dom_sf"/>
</dbReference>
<gene>
    <name evidence="5" type="ORF">CC80DRAFT_305929</name>
</gene>
<dbReference type="PANTHER" id="PTHR43806">
    <property type="entry name" value="PEPTIDASE S8"/>
    <property type="match status" value="1"/>
</dbReference>
<dbReference type="AlphaFoldDB" id="A0A6A5U4F9"/>
<dbReference type="InterPro" id="IPR000209">
    <property type="entry name" value="Peptidase_S8/S53_dom"/>
</dbReference>
<dbReference type="OrthoDB" id="3650499at2759"/>
<dbReference type="InterPro" id="IPR050131">
    <property type="entry name" value="Peptidase_S8_subtilisin-like"/>
</dbReference>
<protein>
    <submittedName>
        <fullName evidence="5">Subtilisin-like protein</fullName>
    </submittedName>
</protein>
<dbReference type="SUPFAM" id="SSF52743">
    <property type="entry name" value="Subtilisin-like"/>
    <property type="match status" value="1"/>
</dbReference>
<sequence length="636" mass="69223">MPGGFYESASPHLGTMFFFLHSITDEQVTRLKERSSELGIQDIYVPFGQLTIENKPYLNPDIEALQDVYANTSNVTEHTGHETTDTSKLFQKRGKSQEMNTHPALATLSWDPESADPTEKNPIFFYDDSMGEGTFLYSIDFGAVLSHNEFTELRPSPIRVSPYPPSDIGDSPPTSVKPGFHGTCMMAIMAGKTLGTARKATITFTAIDYQKYVYEHFIDALLKVYDDIKSKENGEKAIVNMSLSFLILEKALFEMEPDPATLVAAGSESFADTLALIIRRLIEMGVVVVTGSGNQKNLPVSGYPAKFKDPNNRNHIPDLIVAGSTTHWGSLGALSQEADYIDIWAPGDQVRCTNPPQGEKGYRDTAKGTSIASARVAGLAAYLRGLNPNLKTAREVADLIKLLGWERPRRQTMFSGADQAPYRRMAWNGQTYAGTSPLISGNCNKKRQNGGENGDSCLLPDGGTSLGKPLTFSPGAPSPQCSGPNCGSYCTGFFCSAPCSTSCGPPPDNPTQTRNPDFLAPANPDSCQNKDNLNFGNCDGPKPIAPPCRTTTSSGVMGCATSPPSRFGELKDAVCNKASNDHIGEPEINPTTQRGLAETFCISKNWIYLGSEDSLTKDTLQDSSRYSYYFDVQWIK</sequence>
<accession>A0A6A5U4F9</accession>